<dbReference type="Proteomes" id="UP000694240">
    <property type="component" value="Chromosome 6"/>
</dbReference>
<dbReference type="SMART" id="SM01019">
    <property type="entry name" value="B3"/>
    <property type="match status" value="1"/>
</dbReference>
<feature type="compositionally biased region" description="Polar residues" evidence="1">
    <location>
        <begin position="107"/>
        <end position="118"/>
    </location>
</feature>
<sequence>MDPKMMIEKTLKDCDLSHRGCLFLPKAKIENILRTTGITLPRNGIQVEIQDNNQSYWVNLKKHGVGYHIGTGWTNLRDARGLQKGDFIKLYWKDTKFIFTMLRRARPSNQTGESSSSAVHAGDSQEIN</sequence>
<organism evidence="3 4">
    <name type="scientific">Arabidopsis thaliana x Arabidopsis arenosa</name>
    <dbReference type="NCBI Taxonomy" id="1240361"/>
    <lineage>
        <taxon>Eukaryota</taxon>
        <taxon>Viridiplantae</taxon>
        <taxon>Streptophyta</taxon>
        <taxon>Embryophyta</taxon>
        <taxon>Tracheophyta</taxon>
        <taxon>Spermatophyta</taxon>
        <taxon>Magnoliopsida</taxon>
        <taxon>eudicotyledons</taxon>
        <taxon>Gunneridae</taxon>
        <taxon>Pentapetalae</taxon>
        <taxon>rosids</taxon>
        <taxon>malvids</taxon>
        <taxon>Brassicales</taxon>
        <taxon>Brassicaceae</taxon>
        <taxon>Camelineae</taxon>
        <taxon>Arabidopsis</taxon>
    </lineage>
</organism>
<accession>A0A8T2C2H2</accession>
<feature type="domain" description="TF-B3" evidence="2">
    <location>
        <begin position="7"/>
        <end position="105"/>
    </location>
</feature>
<dbReference type="PANTHER" id="PTHR34269:SF15">
    <property type="entry name" value="TF-B3 DOMAIN-CONTAINING PROTEIN"/>
    <property type="match status" value="1"/>
</dbReference>
<dbReference type="GO" id="GO:0003677">
    <property type="term" value="F:DNA binding"/>
    <property type="evidence" value="ECO:0007669"/>
    <property type="project" value="InterPro"/>
</dbReference>
<dbReference type="EMBL" id="JAEFBK010000006">
    <property type="protein sequence ID" value="KAG7593159.1"/>
    <property type="molecule type" value="Genomic_DNA"/>
</dbReference>
<dbReference type="InterPro" id="IPR051442">
    <property type="entry name" value="B3_domain"/>
</dbReference>
<feature type="region of interest" description="Disordered" evidence="1">
    <location>
        <begin position="106"/>
        <end position="128"/>
    </location>
</feature>
<dbReference type="AlphaFoldDB" id="A0A8T2C2H2"/>
<dbReference type="Pfam" id="PF02362">
    <property type="entry name" value="B3"/>
    <property type="match status" value="1"/>
</dbReference>
<gene>
    <name evidence="3" type="ORF">ISN45_Aa01g019770</name>
</gene>
<reference evidence="3 4" key="1">
    <citation type="submission" date="2020-12" db="EMBL/GenBank/DDBJ databases">
        <title>Concerted genomic and epigenomic changes stabilize Arabidopsis allopolyploids.</title>
        <authorList>
            <person name="Chen Z."/>
        </authorList>
    </citation>
    <scope>NUCLEOTIDE SEQUENCE [LARGE SCALE GENOMIC DNA]</scope>
    <source>
        <strain evidence="3">Allo738</strain>
        <tissue evidence="3">Leaf</tissue>
    </source>
</reference>
<protein>
    <submittedName>
        <fullName evidence="3">B3 DNA binding domain</fullName>
    </submittedName>
</protein>
<keyword evidence="4" id="KW-1185">Reference proteome</keyword>
<evidence type="ECO:0000313" key="3">
    <source>
        <dbReference type="EMBL" id="KAG7593159.1"/>
    </source>
</evidence>
<evidence type="ECO:0000313" key="4">
    <source>
        <dbReference type="Proteomes" id="UP000694240"/>
    </source>
</evidence>
<name>A0A8T2C2H2_9BRAS</name>
<evidence type="ECO:0000259" key="2">
    <source>
        <dbReference type="SMART" id="SM01019"/>
    </source>
</evidence>
<dbReference type="PANTHER" id="PTHR34269">
    <property type="entry name" value="TRANSCRIPTION FACTOR B3-DOMAIN FAMILY-RELATED"/>
    <property type="match status" value="1"/>
</dbReference>
<dbReference type="InterPro" id="IPR003340">
    <property type="entry name" value="B3_DNA-bd"/>
</dbReference>
<comment type="caution">
    <text evidence="3">The sequence shown here is derived from an EMBL/GenBank/DDBJ whole genome shotgun (WGS) entry which is preliminary data.</text>
</comment>
<dbReference type="CDD" id="cd10017">
    <property type="entry name" value="B3_DNA"/>
    <property type="match status" value="1"/>
</dbReference>
<proteinExistence type="predicted"/>
<evidence type="ECO:0000256" key="1">
    <source>
        <dbReference type="SAM" id="MobiDB-lite"/>
    </source>
</evidence>